<sequence length="613" mass="68982">MPGSPDFSQRLQLSQRLSSLPGSQLDQVIFALNPPKGNIPPASAPPSDRVMALLTWAESEIGCGLETLQQVLNSVLARPEDATSPPSEGARVFISYRAQVPDQALAQTLYQDLQTAGHQPFLAGSSLQLGDLWAQRILQELERSDYFVLLLSPQSVTSEMVMDEVKHAKELQESRAEQRPIILPIRVQFPLESPLTYNLRGYLNQIQQRQWYSPADTPALVAEVLQLIASGQAPPAVELPEAQPLFADTPDDPPLPVAEPELKREPGGAVPLKSGLYVERYSTETGKANITIEADCFEEITQPGALIRIKAPRQMGKTSLMARILHHAESQGYQTIAVSMQRADSTMFGDLDQLLRWLCSRVGRRLKRLDELADYWDPAVGVKDRCNDYFFECLLEEIDEPIVLALDEVDLVFPHRVVADDFFGLLRSWYEAARYGDRGSELWEKLRLIVVHSTEAYVPLEINQSPFNVGKNVELPEFTQAQVQDLAHRYNLPFGEAEVDQIMALVGGHPYLLRKGFYHLRRQDLSIAALLETGPTEAGIYSDHLRRHLLNLKRYPELATACRDVVRRKTPVDLDADVAFKLESMGLIRLQRNQATPRNSLYQQYFLEHLKGM</sequence>
<proteinExistence type="predicted"/>
<reference evidence="2 3" key="1">
    <citation type="submission" date="2022-04" db="EMBL/GenBank/DDBJ databases">
        <title>Positive selection, recombination, and allopatry shape intraspecific diversity of widespread and dominant cyanobacteria.</title>
        <authorList>
            <person name="Wei J."/>
            <person name="Shu W."/>
            <person name="Hu C."/>
        </authorList>
    </citation>
    <scope>NUCLEOTIDE SEQUENCE [LARGE SCALE GENOMIC DNA]</scope>
    <source>
        <strain evidence="2 3">DQ-A4</strain>
    </source>
</reference>
<dbReference type="Pfam" id="PF13676">
    <property type="entry name" value="TIR_2"/>
    <property type="match status" value="1"/>
</dbReference>
<dbReference type="InterPro" id="IPR035897">
    <property type="entry name" value="Toll_tir_struct_dom_sf"/>
</dbReference>
<evidence type="ECO:0000313" key="3">
    <source>
        <dbReference type="Proteomes" id="UP001482513"/>
    </source>
</evidence>
<feature type="domain" description="TIR" evidence="1">
    <location>
        <begin position="88"/>
        <end position="229"/>
    </location>
</feature>
<dbReference type="PROSITE" id="PS50104">
    <property type="entry name" value="TIR"/>
    <property type="match status" value="1"/>
</dbReference>
<dbReference type="Pfam" id="PF14516">
    <property type="entry name" value="AAA_35"/>
    <property type="match status" value="1"/>
</dbReference>
<dbReference type="InterPro" id="IPR027417">
    <property type="entry name" value="P-loop_NTPase"/>
</dbReference>
<organism evidence="2 3">
    <name type="scientific">Leptolyngbya subtilissima DQ-A4</name>
    <dbReference type="NCBI Taxonomy" id="2933933"/>
    <lineage>
        <taxon>Bacteria</taxon>
        <taxon>Bacillati</taxon>
        <taxon>Cyanobacteriota</taxon>
        <taxon>Cyanophyceae</taxon>
        <taxon>Leptolyngbyales</taxon>
        <taxon>Leptolyngbyaceae</taxon>
        <taxon>Leptolyngbya group</taxon>
        <taxon>Leptolyngbya</taxon>
    </lineage>
</organism>
<dbReference type="InterPro" id="IPR000157">
    <property type="entry name" value="TIR_dom"/>
</dbReference>
<dbReference type="EMBL" id="JAMPKX010000008">
    <property type="protein sequence ID" value="MEP0948598.1"/>
    <property type="molecule type" value="Genomic_DNA"/>
</dbReference>
<dbReference type="SUPFAM" id="SSF52200">
    <property type="entry name" value="Toll/Interleukin receptor TIR domain"/>
    <property type="match status" value="1"/>
</dbReference>
<dbReference type="Gene3D" id="3.40.50.10140">
    <property type="entry name" value="Toll/interleukin-1 receptor homology (TIR) domain"/>
    <property type="match status" value="1"/>
</dbReference>
<comment type="caution">
    <text evidence="2">The sequence shown here is derived from an EMBL/GenBank/DDBJ whole genome shotgun (WGS) entry which is preliminary data.</text>
</comment>
<gene>
    <name evidence="2" type="ORF">NC992_17065</name>
</gene>
<keyword evidence="3" id="KW-1185">Reference proteome</keyword>
<name>A0ABV0K743_9CYAN</name>
<accession>A0ABV0K743</accession>
<evidence type="ECO:0000313" key="2">
    <source>
        <dbReference type="EMBL" id="MEP0948598.1"/>
    </source>
</evidence>
<dbReference type="Proteomes" id="UP001482513">
    <property type="component" value="Unassembled WGS sequence"/>
</dbReference>
<evidence type="ECO:0000259" key="1">
    <source>
        <dbReference type="PROSITE" id="PS50104"/>
    </source>
</evidence>
<protein>
    <submittedName>
        <fullName evidence="2">AAA-like domain-containing protein</fullName>
    </submittedName>
</protein>
<dbReference type="SUPFAM" id="SSF52540">
    <property type="entry name" value="P-loop containing nucleoside triphosphate hydrolases"/>
    <property type="match status" value="1"/>
</dbReference>
<dbReference type="RefSeq" id="WP_313887292.1">
    <property type="nucleotide sequence ID" value="NZ_JAMPKX010000008.1"/>
</dbReference>
<dbReference type="Gene3D" id="3.40.50.300">
    <property type="entry name" value="P-loop containing nucleotide triphosphate hydrolases"/>
    <property type="match status" value="1"/>
</dbReference>